<proteinExistence type="predicted"/>
<dbReference type="AlphaFoldDB" id="A0A3P6CV82"/>
<name>A0A3P6CV82_BRACM</name>
<protein>
    <submittedName>
        <fullName evidence="1">Uncharacterized protein</fullName>
    </submittedName>
</protein>
<reference evidence="2" key="1">
    <citation type="submission" date="2018-11" db="EMBL/GenBank/DDBJ databases">
        <authorList>
            <consortium name="Genoscope - CEA"/>
            <person name="William W."/>
        </authorList>
    </citation>
    <scope>NUCLEOTIDE SEQUENCE</scope>
</reference>
<dbReference type="Proteomes" id="UP000694005">
    <property type="component" value="Chromosome A10"/>
</dbReference>
<evidence type="ECO:0000313" key="2">
    <source>
        <dbReference type="EMBL" id="VDD17478.1"/>
    </source>
</evidence>
<dbReference type="Gramene" id="A10p11430.2_BraZ1">
    <property type="protein sequence ID" value="A10p11430.2_BraZ1.CDS"/>
    <property type="gene ID" value="A10g11430.2_BraZ1"/>
</dbReference>
<evidence type="ECO:0000313" key="1">
    <source>
        <dbReference type="EMBL" id="CAG7909897.1"/>
    </source>
</evidence>
<dbReference type="EMBL" id="LS974626">
    <property type="protein sequence ID" value="CAG7909897.1"/>
    <property type="molecule type" value="Genomic_DNA"/>
</dbReference>
<dbReference type="SMR" id="A0A3P6CV82"/>
<gene>
    <name evidence="2" type="ORF">BRAA10T43191Z</name>
    <name evidence="1" type="ORF">BRAPAZ1V2_A10P11430.2</name>
</gene>
<organism evidence="2">
    <name type="scientific">Brassica campestris</name>
    <name type="common">Field mustard</name>
    <dbReference type="NCBI Taxonomy" id="3711"/>
    <lineage>
        <taxon>Eukaryota</taxon>
        <taxon>Viridiplantae</taxon>
        <taxon>Streptophyta</taxon>
        <taxon>Embryophyta</taxon>
        <taxon>Tracheophyta</taxon>
        <taxon>Spermatophyta</taxon>
        <taxon>Magnoliopsida</taxon>
        <taxon>eudicotyledons</taxon>
        <taxon>Gunneridae</taxon>
        <taxon>Pentapetalae</taxon>
        <taxon>rosids</taxon>
        <taxon>malvids</taxon>
        <taxon>Brassicales</taxon>
        <taxon>Brassicaceae</taxon>
        <taxon>Brassiceae</taxon>
        <taxon>Brassica</taxon>
    </lineage>
</organism>
<dbReference type="EMBL" id="LR031577">
    <property type="protein sequence ID" value="VDD17478.1"/>
    <property type="molecule type" value="Genomic_DNA"/>
</dbReference>
<accession>A0A3P6CV82</accession>
<sequence>MSWFCFSSIFLGNASVVFMCTCFIYKFTFSFIFHSLVFPNKNTNLVPVSQIEQLCDLRKKVNVLFQILWAWKARKIVRVGLIRKEGTFLHMSRHP</sequence>